<evidence type="ECO:0000256" key="2">
    <source>
        <dbReference type="ARBA" id="ARBA00022574"/>
    </source>
</evidence>
<evidence type="ECO:0000313" key="11">
    <source>
        <dbReference type="Proteomes" id="UP001140217"/>
    </source>
</evidence>
<dbReference type="PANTHER" id="PTHR15653:SF0">
    <property type="entry name" value="CONNECTOR OF KINASE TO AP-1, ISOFORM E"/>
    <property type="match status" value="1"/>
</dbReference>
<dbReference type="InterPro" id="IPR015943">
    <property type="entry name" value="WD40/YVTN_repeat-like_dom_sf"/>
</dbReference>
<dbReference type="Pfam" id="PF08232">
    <property type="entry name" value="Striatin"/>
    <property type="match status" value="1"/>
</dbReference>
<feature type="region of interest" description="Disordered" evidence="8">
    <location>
        <begin position="91"/>
        <end position="129"/>
    </location>
</feature>
<evidence type="ECO:0000256" key="1">
    <source>
        <dbReference type="ARBA" id="ARBA00009616"/>
    </source>
</evidence>
<dbReference type="PANTHER" id="PTHR15653">
    <property type="entry name" value="STRIATIN"/>
    <property type="match status" value="1"/>
</dbReference>
<feature type="non-terminal residue" evidence="10">
    <location>
        <position position="1"/>
    </location>
</feature>
<feature type="repeat" description="WD" evidence="6">
    <location>
        <begin position="423"/>
        <end position="454"/>
    </location>
</feature>
<dbReference type="SMART" id="SM00320">
    <property type="entry name" value="WD40"/>
    <property type="match status" value="6"/>
</dbReference>
<dbReference type="InterPro" id="IPR019775">
    <property type="entry name" value="WD40_repeat_CS"/>
</dbReference>
<feature type="repeat" description="WD" evidence="6">
    <location>
        <begin position="319"/>
        <end position="360"/>
    </location>
</feature>
<evidence type="ECO:0000256" key="8">
    <source>
        <dbReference type="SAM" id="MobiDB-lite"/>
    </source>
</evidence>
<dbReference type="Pfam" id="PF00400">
    <property type="entry name" value="WD40"/>
    <property type="match status" value="3"/>
</dbReference>
<organism evidence="10 11">
    <name type="scientific">Coemansia javaensis</name>
    <dbReference type="NCBI Taxonomy" id="2761396"/>
    <lineage>
        <taxon>Eukaryota</taxon>
        <taxon>Fungi</taxon>
        <taxon>Fungi incertae sedis</taxon>
        <taxon>Zoopagomycota</taxon>
        <taxon>Kickxellomycotina</taxon>
        <taxon>Kickxellomycetes</taxon>
        <taxon>Kickxellales</taxon>
        <taxon>Kickxellaceae</taxon>
        <taxon>Coemansia</taxon>
    </lineage>
</organism>
<dbReference type="Gene3D" id="2.130.10.10">
    <property type="entry name" value="YVTN repeat-like/Quinoprotein amine dehydrogenase"/>
    <property type="match status" value="2"/>
</dbReference>
<proteinExistence type="inferred from homology"/>
<dbReference type="OrthoDB" id="45256at2759"/>
<accession>A0A9W8HA20</accession>
<reference evidence="10" key="1">
    <citation type="submission" date="2022-07" db="EMBL/GenBank/DDBJ databases">
        <title>Phylogenomic reconstructions and comparative analyses of Kickxellomycotina fungi.</title>
        <authorList>
            <person name="Reynolds N.K."/>
            <person name="Stajich J.E."/>
            <person name="Barry K."/>
            <person name="Grigoriev I.V."/>
            <person name="Crous P."/>
            <person name="Smith M.E."/>
        </authorList>
    </citation>
    <scope>NUCLEOTIDE SEQUENCE</scope>
    <source>
        <strain evidence="10">NBRC 105414</strain>
    </source>
</reference>
<sequence>PPDMAGDASINGLANGLANGLSSTAAFEQAVGVIQAEWRQVEAERAAWAVERLQLKARLSAAEKRSAQLAAQYVAAERHIAALEAVLRTTTTTSGPPAATTTAAAAAAAAAESPPEAASPAAPAQPPTAADIVEVTRATRARSRDLLRQCLAEIACLTDPLAAAGHSPPPPPALDSDSPPATAVIESAAADPPGAGGGTVEAAVEAAERPPDHRSIKGASSRRRRPSHHASEPGPELGPRSASADSLMPNPDPPMPVSMPMPVPMPVPKAMPSPDPFVARAPPPKDADATWSQDAAAEGLRRLAVDAPDAPAWLARRTLAGHMDCVRAVCAAGGGAQLLSGSDDGTVMLWDVARARRRRQRHVRHAGDAGPAAIFRGHLAAVTCVVAADGRQAAYSGGLDGAVHEWRLADTPGVEASFPVRSFGAHSDAVWGLALAPAAGLLASLSADATCRLWAVGDRAPVLRADLARPAAGTPTSACFVPAADARLAIAYDSGHIALRDADADGDDRSDDDRPRPPRAATMTRVTHVSCHPDSPHALAAAYTSGWVHLFDLRAGLHAPAASIAACSSDASVATAVALGPAEHCVVTGGSNGIVRWWDRRSPAASLCDIAAHGRKASEGVCALICAADAAEPFVATAGADGLLKLLYQNPLDARS</sequence>
<feature type="domain" description="Striatin N-terminal" evidence="9">
    <location>
        <begin position="34"/>
        <end position="160"/>
    </location>
</feature>
<evidence type="ECO:0000256" key="3">
    <source>
        <dbReference type="ARBA" id="ARBA00022737"/>
    </source>
</evidence>
<keyword evidence="5 7" id="KW-0175">Coiled coil</keyword>
<dbReference type="InterPro" id="IPR036322">
    <property type="entry name" value="WD40_repeat_dom_sf"/>
</dbReference>
<keyword evidence="4" id="KW-0112">Calmodulin-binding</keyword>
<feature type="compositionally biased region" description="Pro residues" evidence="8">
    <location>
        <begin position="250"/>
        <end position="261"/>
    </location>
</feature>
<dbReference type="Proteomes" id="UP001140217">
    <property type="component" value="Unassembled WGS sequence"/>
</dbReference>
<feature type="compositionally biased region" description="Basic and acidic residues" evidence="8">
    <location>
        <begin position="206"/>
        <end position="215"/>
    </location>
</feature>
<evidence type="ECO:0000259" key="9">
    <source>
        <dbReference type="Pfam" id="PF08232"/>
    </source>
</evidence>
<dbReference type="InterPro" id="IPR020472">
    <property type="entry name" value="WD40_PAC1"/>
</dbReference>
<evidence type="ECO:0000313" key="10">
    <source>
        <dbReference type="EMBL" id="KAJ2778297.1"/>
    </source>
</evidence>
<evidence type="ECO:0000256" key="4">
    <source>
        <dbReference type="ARBA" id="ARBA00022860"/>
    </source>
</evidence>
<protein>
    <submittedName>
        <fullName evidence="10">Striatin-4</fullName>
    </submittedName>
</protein>
<feature type="coiled-coil region" evidence="7">
    <location>
        <begin position="52"/>
        <end position="79"/>
    </location>
</feature>
<feature type="region of interest" description="Disordered" evidence="8">
    <location>
        <begin position="501"/>
        <end position="520"/>
    </location>
</feature>
<dbReference type="InterPro" id="IPR051488">
    <property type="entry name" value="WD_repeat_striatin"/>
</dbReference>
<dbReference type="SUPFAM" id="SSF50978">
    <property type="entry name" value="WD40 repeat-like"/>
    <property type="match status" value="1"/>
</dbReference>
<comment type="caution">
    <text evidence="10">The sequence shown here is derived from an EMBL/GenBank/DDBJ whole genome shotgun (WGS) entry which is preliminary data.</text>
</comment>
<evidence type="ECO:0000256" key="7">
    <source>
        <dbReference type="SAM" id="Coils"/>
    </source>
</evidence>
<keyword evidence="2 6" id="KW-0853">WD repeat</keyword>
<dbReference type="PROSITE" id="PS50082">
    <property type="entry name" value="WD_REPEATS_2"/>
    <property type="match status" value="2"/>
</dbReference>
<dbReference type="EMBL" id="JANBUL010000237">
    <property type="protein sequence ID" value="KAJ2778297.1"/>
    <property type="molecule type" value="Genomic_DNA"/>
</dbReference>
<name>A0A9W8HA20_9FUNG</name>
<dbReference type="PRINTS" id="PR00320">
    <property type="entry name" value="GPROTEINBRPT"/>
</dbReference>
<dbReference type="AlphaFoldDB" id="A0A9W8HA20"/>
<dbReference type="InterPro" id="IPR013258">
    <property type="entry name" value="Striatin_N"/>
</dbReference>
<keyword evidence="11" id="KW-1185">Reference proteome</keyword>
<evidence type="ECO:0000256" key="6">
    <source>
        <dbReference type="PROSITE-ProRule" id="PRU00221"/>
    </source>
</evidence>
<feature type="region of interest" description="Disordered" evidence="8">
    <location>
        <begin position="188"/>
        <end position="261"/>
    </location>
</feature>
<dbReference type="PROSITE" id="PS00678">
    <property type="entry name" value="WD_REPEATS_1"/>
    <property type="match status" value="1"/>
</dbReference>
<dbReference type="PROSITE" id="PS50294">
    <property type="entry name" value="WD_REPEATS_REGION"/>
    <property type="match status" value="2"/>
</dbReference>
<evidence type="ECO:0000256" key="5">
    <source>
        <dbReference type="ARBA" id="ARBA00023054"/>
    </source>
</evidence>
<keyword evidence="3" id="KW-0677">Repeat</keyword>
<dbReference type="InterPro" id="IPR001680">
    <property type="entry name" value="WD40_rpt"/>
</dbReference>
<comment type="similarity">
    <text evidence="1">Belongs to the WD repeat striatin family.</text>
</comment>
<gene>
    <name evidence="10" type="primary">STRN4</name>
    <name evidence="10" type="ORF">H4R18_004690</name>
</gene>
<dbReference type="GO" id="GO:0005516">
    <property type="term" value="F:calmodulin binding"/>
    <property type="evidence" value="ECO:0007669"/>
    <property type="project" value="UniProtKB-KW"/>
</dbReference>